<dbReference type="Pfam" id="PF04389">
    <property type="entry name" value="Peptidase_M28"/>
    <property type="match status" value="1"/>
</dbReference>
<dbReference type="PANTHER" id="PTHR12147">
    <property type="entry name" value="METALLOPEPTIDASE M28 FAMILY MEMBER"/>
    <property type="match status" value="1"/>
</dbReference>
<dbReference type="EMBL" id="JMCB01000001">
    <property type="protein sequence ID" value="KFE72154.1"/>
    <property type="molecule type" value="Genomic_DNA"/>
</dbReference>
<keyword evidence="3" id="KW-1185">Reference proteome</keyword>
<keyword evidence="2" id="KW-0645">Protease</keyword>
<dbReference type="Proteomes" id="UP000028725">
    <property type="component" value="Unassembled WGS sequence"/>
</dbReference>
<feature type="domain" description="Peptidase M28" evidence="1">
    <location>
        <begin position="55"/>
        <end position="258"/>
    </location>
</feature>
<evidence type="ECO:0000313" key="2">
    <source>
        <dbReference type="EMBL" id="KFE72154.1"/>
    </source>
</evidence>
<comment type="caution">
    <text evidence="2">The sequence shown here is derived from an EMBL/GenBank/DDBJ whole genome shotgun (WGS) entry which is preliminary data.</text>
</comment>
<keyword evidence="2" id="KW-0378">Hydrolase</keyword>
<dbReference type="AlphaFoldDB" id="A0A085WWU1"/>
<dbReference type="GO" id="GO:0004177">
    <property type="term" value="F:aminopeptidase activity"/>
    <property type="evidence" value="ECO:0007669"/>
    <property type="project" value="UniProtKB-KW"/>
</dbReference>
<evidence type="ECO:0000313" key="3">
    <source>
        <dbReference type="Proteomes" id="UP000028725"/>
    </source>
</evidence>
<dbReference type="GO" id="GO:0006508">
    <property type="term" value="P:proteolysis"/>
    <property type="evidence" value="ECO:0007669"/>
    <property type="project" value="InterPro"/>
</dbReference>
<dbReference type="SUPFAM" id="SSF53187">
    <property type="entry name" value="Zn-dependent exopeptidases"/>
    <property type="match status" value="1"/>
</dbReference>
<dbReference type="RefSeq" id="WP_083967965.1">
    <property type="nucleotide sequence ID" value="NZ_JMCB01000001.1"/>
</dbReference>
<evidence type="ECO:0000259" key="1">
    <source>
        <dbReference type="Pfam" id="PF04389"/>
    </source>
</evidence>
<name>A0A085WWU1_9BACT</name>
<reference evidence="2 3" key="1">
    <citation type="submission" date="2014-04" db="EMBL/GenBank/DDBJ databases">
        <title>Genome assembly of Hyalangium minutum DSM 14724.</title>
        <authorList>
            <person name="Sharma G."/>
            <person name="Subramanian S."/>
        </authorList>
    </citation>
    <scope>NUCLEOTIDE SEQUENCE [LARGE SCALE GENOMIC DNA]</scope>
    <source>
        <strain evidence="2 3">DSM 14724</strain>
    </source>
</reference>
<organism evidence="2 3">
    <name type="scientific">Hyalangium minutum</name>
    <dbReference type="NCBI Taxonomy" id="394096"/>
    <lineage>
        <taxon>Bacteria</taxon>
        <taxon>Pseudomonadati</taxon>
        <taxon>Myxococcota</taxon>
        <taxon>Myxococcia</taxon>
        <taxon>Myxococcales</taxon>
        <taxon>Cystobacterineae</taxon>
        <taxon>Archangiaceae</taxon>
        <taxon>Hyalangium</taxon>
    </lineage>
</organism>
<dbReference type="InterPro" id="IPR007484">
    <property type="entry name" value="Peptidase_M28"/>
</dbReference>
<dbReference type="Gene3D" id="3.40.630.10">
    <property type="entry name" value="Zn peptidases"/>
    <property type="match status" value="1"/>
</dbReference>
<protein>
    <submittedName>
        <fullName evidence="2">Aminopeptidase</fullName>
    </submittedName>
</protein>
<dbReference type="PANTHER" id="PTHR12147:SF26">
    <property type="entry name" value="PEPTIDASE M28 DOMAIN-CONTAINING PROTEIN"/>
    <property type="match status" value="1"/>
</dbReference>
<proteinExistence type="predicted"/>
<keyword evidence="2" id="KW-0031">Aminopeptidase</keyword>
<dbReference type="GO" id="GO:0008235">
    <property type="term" value="F:metalloexopeptidase activity"/>
    <property type="evidence" value="ECO:0007669"/>
    <property type="project" value="InterPro"/>
</dbReference>
<accession>A0A085WWU1</accession>
<dbReference type="InterPro" id="IPR045175">
    <property type="entry name" value="M28_fam"/>
</dbReference>
<sequence length="344" mass="37851">MSLRSFIESLCSSQCAGRAPGSAGGKAARALVAQAFRDAGLEPEEQPVPGCGGANILAPLRGEQDRWVLVAAHYDHLGHHDGHTYHGADDNAAAVAILLEVARALRKNPPKGRGVLFAAFDSEEMPHFLSEEMGSEYYARHPTVPLDRIDLMVCMDLVGHAVGPEGVPAEVSQWVFALGAERSEGTGALVDRLSRAEQGVVVRRFDAETVPPLSDYWGFWRRNVPFLFLTNGRWRHYHTPEDTPDKLDYPKIEATARWLERLVRETCARPEEKIRFLENVRDDASTLRSLIELTGKLEAVSPLAAMARETAGQLLTHCDDKGRLAEAQRAALQMLVSRIESGLA</sequence>
<gene>
    <name evidence="2" type="ORF">DB31_0415</name>
</gene>
<dbReference type="STRING" id="394096.DB31_0415"/>
<dbReference type="OrthoDB" id="9762302at2"/>